<keyword evidence="9" id="KW-0067">ATP-binding</keyword>
<comment type="catalytic activity">
    <reaction evidence="1">
        <text>ATP + protein L-histidine = ADP + protein N-phospho-L-histidine.</text>
        <dbReference type="EC" id="2.7.13.3"/>
    </reaction>
</comment>
<keyword evidence="5" id="KW-0808">Transferase</keyword>
<evidence type="ECO:0000256" key="5">
    <source>
        <dbReference type="ARBA" id="ARBA00022679"/>
    </source>
</evidence>
<dbReference type="Gene3D" id="3.30.565.10">
    <property type="entry name" value="Histidine kinase-like ATPase, C-terminal domain"/>
    <property type="match status" value="1"/>
</dbReference>
<evidence type="ECO:0000259" key="15">
    <source>
        <dbReference type="PROSITE" id="PS50885"/>
    </source>
</evidence>
<proteinExistence type="predicted"/>
<evidence type="ECO:0000259" key="14">
    <source>
        <dbReference type="PROSITE" id="PS50109"/>
    </source>
</evidence>
<dbReference type="GO" id="GO:0005886">
    <property type="term" value="C:plasma membrane"/>
    <property type="evidence" value="ECO:0007669"/>
    <property type="project" value="TreeGrafter"/>
</dbReference>
<dbReference type="AlphaFoldDB" id="A0A0F9YZV9"/>
<dbReference type="InterPro" id="IPR003594">
    <property type="entry name" value="HATPase_dom"/>
</dbReference>
<evidence type="ECO:0000256" key="12">
    <source>
        <dbReference type="ARBA" id="ARBA00023136"/>
    </source>
</evidence>
<dbReference type="InterPro" id="IPR005467">
    <property type="entry name" value="His_kinase_dom"/>
</dbReference>
<dbReference type="PANTHER" id="PTHR45436:SF14">
    <property type="entry name" value="SENSOR PROTEIN QSEC"/>
    <property type="match status" value="1"/>
</dbReference>
<reference evidence="16" key="1">
    <citation type="journal article" date="2015" name="Nature">
        <title>Complex archaea that bridge the gap between prokaryotes and eukaryotes.</title>
        <authorList>
            <person name="Spang A."/>
            <person name="Saw J.H."/>
            <person name="Jorgensen S.L."/>
            <person name="Zaremba-Niedzwiedzka K."/>
            <person name="Martijn J."/>
            <person name="Lind A.E."/>
            <person name="van Eijk R."/>
            <person name="Schleper C."/>
            <person name="Guy L."/>
            <person name="Ettema T.J."/>
        </authorList>
    </citation>
    <scope>NUCLEOTIDE SEQUENCE</scope>
</reference>
<dbReference type="SMART" id="SM00387">
    <property type="entry name" value="HATPase_c"/>
    <property type="match status" value="1"/>
</dbReference>
<dbReference type="Pfam" id="PF02518">
    <property type="entry name" value="HATPase_c"/>
    <property type="match status" value="1"/>
</dbReference>
<evidence type="ECO:0000256" key="6">
    <source>
        <dbReference type="ARBA" id="ARBA00022692"/>
    </source>
</evidence>
<keyword evidence="11" id="KW-0902">Two-component regulatory system</keyword>
<feature type="domain" description="Histidine kinase" evidence="14">
    <location>
        <begin position="260"/>
        <end position="466"/>
    </location>
</feature>
<evidence type="ECO:0000256" key="11">
    <source>
        <dbReference type="ARBA" id="ARBA00023012"/>
    </source>
</evidence>
<dbReference type="CDD" id="cd00082">
    <property type="entry name" value="HisKA"/>
    <property type="match status" value="1"/>
</dbReference>
<protein>
    <recommendedName>
        <fullName evidence="3">histidine kinase</fullName>
        <ecNumber evidence="3">2.7.13.3</ecNumber>
    </recommendedName>
</protein>
<dbReference type="PROSITE" id="PS50109">
    <property type="entry name" value="HIS_KIN"/>
    <property type="match status" value="1"/>
</dbReference>
<evidence type="ECO:0000313" key="16">
    <source>
        <dbReference type="EMBL" id="KKO10349.1"/>
    </source>
</evidence>
<comment type="caution">
    <text evidence="16">The sequence shown here is derived from an EMBL/GenBank/DDBJ whole genome shotgun (WGS) entry which is preliminary data.</text>
</comment>
<evidence type="ECO:0000256" key="9">
    <source>
        <dbReference type="ARBA" id="ARBA00022840"/>
    </source>
</evidence>
<evidence type="ECO:0000256" key="4">
    <source>
        <dbReference type="ARBA" id="ARBA00022553"/>
    </source>
</evidence>
<keyword evidence="7" id="KW-0547">Nucleotide-binding</keyword>
<evidence type="ECO:0000256" key="7">
    <source>
        <dbReference type="ARBA" id="ARBA00022741"/>
    </source>
</evidence>
<evidence type="ECO:0000256" key="3">
    <source>
        <dbReference type="ARBA" id="ARBA00012438"/>
    </source>
</evidence>
<dbReference type="GO" id="GO:0005524">
    <property type="term" value="F:ATP binding"/>
    <property type="evidence" value="ECO:0007669"/>
    <property type="project" value="UniProtKB-KW"/>
</dbReference>
<evidence type="ECO:0000256" key="13">
    <source>
        <dbReference type="SAM" id="Phobius"/>
    </source>
</evidence>
<dbReference type="EC" id="2.7.13.3" evidence="3"/>
<dbReference type="SUPFAM" id="SSF55874">
    <property type="entry name" value="ATPase domain of HSP90 chaperone/DNA topoisomerase II/histidine kinase"/>
    <property type="match status" value="1"/>
</dbReference>
<keyword evidence="8" id="KW-0418">Kinase</keyword>
<gene>
    <name evidence="16" type="ORF">LCGC14_0028880</name>
</gene>
<dbReference type="InterPro" id="IPR003660">
    <property type="entry name" value="HAMP_dom"/>
</dbReference>
<organism evidence="16">
    <name type="scientific">marine sediment metagenome</name>
    <dbReference type="NCBI Taxonomy" id="412755"/>
    <lineage>
        <taxon>unclassified sequences</taxon>
        <taxon>metagenomes</taxon>
        <taxon>ecological metagenomes</taxon>
    </lineage>
</organism>
<dbReference type="PANTHER" id="PTHR45436">
    <property type="entry name" value="SENSOR HISTIDINE KINASE YKOH"/>
    <property type="match status" value="1"/>
</dbReference>
<feature type="transmembrane region" description="Helical" evidence="13">
    <location>
        <begin position="7"/>
        <end position="30"/>
    </location>
</feature>
<keyword evidence="10 13" id="KW-1133">Transmembrane helix</keyword>
<comment type="subcellular location">
    <subcellularLocation>
        <location evidence="2">Membrane</location>
        <topology evidence="2">Multi-pass membrane protein</topology>
    </subcellularLocation>
</comment>
<dbReference type="InterPro" id="IPR036890">
    <property type="entry name" value="HATPase_C_sf"/>
</dbReference>
<keyword evidence="12 13" id="KW-0472">Membrane</keyword>
<evidence type="ECO:0000256" key="8">
    <source>
        <dbReference type="ARBA" id="ARBA00022777"/>
    </source>
</evidence>
<accession>A0A0F9YZV9</accession>
<evidence type="ECO:0000256" key="2">
    <source>
        <dbReference type="ARBA" id="ARBA00004141"/>
    </source>
</evidence>
<dbReference type="SUPFAM" id="SSF47384">
    <property type="entry name" value="Homodimeric domain of signal transducing histidine kinase"/>
    <property type="match status" value="1"/>
</dbReference>
<name>A0A0F9YZV9_9ZZZZ</name>
<feature type="domain" description="HAMP" evidence="15">
    <location>
        <begin position="201"/>
        <end position="252"/>
    </location>
</feature>
<dbReference type="PRINTS" id="PR00344">
    <property type="entry name" value="BCTRLSENSOR"/>
</dbReference>
<dbReference type="InterPro" id="IPR050428">
    <property type="entry name" value="TCS_sensor_his_kinase"/>
</dbReference>
<keyword evidence="4" id="KW-0597">Phosphoprotein</keyword>
<dbReference type="PROSITE" id="PS50885">
    <property type="entry name" value="HAMP"/>
    <property type="match status" value="1"/>
</dbReference>
<dbReference type="InterPro" id="IPR004358">
    <property type="entry name" value="Sig_transdc_His_kin-like_C"/>
</dbReference>
<dbReference type="InterPro" id="IPR036097">
    <property type="entry name" value="HisK_dim/P_sf"/>
</dbReference>
<evidence type="ECO:0000256" key="10">
    <source>
        <dbReference type="ARBA" id="ARBA00022989"/>
    </source>
</evidence>
<evidence type="ECO:0000256" key="1">
    <source>
        <dbReference type="ARBA" id="ARBA00000085"/>
    </source>
</evidence>
<dbReference type="EMBL" id="LAZR01000005">
    <property type="protein sequence ID" value="KKO10349.1"/>
    <property type="molecule type" value="Genomic_DNA"/>
</dbReference>
<dbReference type="Pfam" id="PF00512">
    <property type="entry name" value="HisKA"/>
    <property type="match status" value="1"/>
</dbReference>
<dbReference type="SMART" id="SM00388">
    <property type="entry name" value="HisKA"/>
    <property type="match status" value="1"/>
</dbReference>
<dbReference type="InterPro" id="IPR003661">
    <property type="entry name" value="HisK_dim/P_dom"/>
</dbReference>
<dbReference type="CDD" id="cd00075">
    <property type="entry name" value="HATPase"/>
    <property type="match status" value="1"/>
</dbReference>
<dbReference type="Gene3D" id="1.10.287.130">
    <property type="match status" value="1"/>
</dbReference>
<dbReference type="GO" id="GO:0000155">
    <property type="term" value="F:phosphorelay sensor kinase activity"/>
    <property type="evidence" value="ECO:0007669"/>
    <property type="project" value="InterPro"/>
</dbReference>
<keyword evidence="6 13" id="KW-0812">Transmembrane</keyword>
<sequence length="470" mass="52471">MRSIRHYLLRTLAITMVVAGGVAVTAAYLITDHELEEILDTQLSLHSRIVAGQLDPNATIDDYARLASRMGLPEHPAQLYRDGKAVPMSSSESGPKLYHEEELKLVLGFWNADGSPRLLGGKWSDAGPFPAPLEEGFRWESYDGHRWRVFSMFDVASDTWISMGLRGSFHDEVVERITWNNLLPMLLLLPLLLWLMSRVIRRGVAPIQALSSQVQGRSAHDLRQINNPVPQELNGLRQSLNDFIARLKATLERERRFTADAAHELRTPLAALRIHLDNAQAGGEQSLQKAYVGVERLQRVVEQLLILARLDQVATTSPATIDLYPIIAELIAELWPLAEERDQHLRLTGLTRLEVRADEVEVGILFRNLLDNALRYTPEGGQVEVALALWEGLPQLTVSDTGPGLPEALLDKVTERFRRASGQGTTGSGLGLSIVSELAQRQNAHLTLRNRTPNGLAVSVVWEQNQHQDR</sequence>